<dbReference type="Proteomes" id="UP000197007">
    <property type="component" value="Chromosome"/>
</dbReference>
<dbReference type="PANTHER" id="PTHR40940">
    <property type="entry name" value="PROTEIN BATD-RELATED"/>
    <property type="match status" value="1"/>
</dbReference>
<evidence type="ECO:0000313" key="3">
    <source>
        <dbReference type="Proteomes" id="UP000197007"/>
    </source>
</evidence>
<gene>
    <name evidence="2" type="ORF">CBG49_11610</name>
</gene>
<keyword evidence="1" id="KW-0812">Transmembrane</keyword>
<proteinExistence type="predicted"/>
<protein>
    <submittedName>
        <fullName evidence="2">BatD protein</fullName>
    </submittedName>
</protein>
<dbReference type="KEGG" id="capn:CBG49_11610"/>
<accession>A0A1Z4BQT7</accession>
<keyword evidence="3" id="KW-1185">Reference proteome</keyword>
<keyword evidence="1" id="KW-1133">Transmembrane helix</keyword>
<dbReference type="AlphaFoldDB" id="A0A1Z4BQT7"/>
<dbReference type="Pfam" id="PF13584">
    <property type="entry name" value="BatD"/>
    <property type="match status" value="2"/>
</dbReference>
<sequence>MKYKIIFFITFLIQSLYAQQVEFKAEVSKNQLGANERLRIEFSMNKDGDNFTPPNFHGFTVVMGPSQSISKSWINGVSSFSKTYVYILEPKTKGNFTIGQASIEIDGRTYRTNPITITVTDAVKTPTMEKNSNDYAREGLFLLTEISNPNPYLNEAVIVTYRLYVGRGIAVNNFQELNTPKYPEFWSQEIRANDYQVEERTYKGQVYRTVVMRRKMILYPQKTGSITLEPLNLNVLLTAPTGQRDFFGGLVYESMERKVSSGSAVINVKPLPEQGKPDNFSGAVGDFSFAVNLTQPTLKANESTQLKIEISGNGNFKLFDLPKPNFPSSLEVYAPEQKDDVLPSLNSGMKGRLEQTYTIVPEYKGKYPISGLSFSYFNPKTQKYETVKTNDLWIDVTEGPTPNSDTTANELTTAPKTLGGLQMNADLQDIHTSVFFGSTSYYLWLLLPLLLIPIALIWWHIKMQRASDIEGNKVRAANRLAKKYLGEAKRKLGDKGTFYEALERALHNYLKAKLKIETTEMSKDKITELLLNQKASEATVTQFMALLANCEMARYSQHHTDASMEKDFGDAVEVISALDKQVKNK</sequence>
<reference evidence="3" key="1">
    <citation type="submission" date="2017-06" db="EMBL/GenBank/DDBJ databases">
        <title>Complete genome sequence of Capnocytophaga sp. KCOM 1579 (=ChDC OS43) isolated from a human refractory periapical abscess lesion.</title>
        <authorList>
            <person name="Kook J.-K."/>
            <person name="Park S.-N."/>
            <person name="Lim Y.K."/>
            <person name="Roh H."/>
        </authorList>
    </citation>
    <scope>NUCLEOTIDE SEQUENCE [LARGE SCALE GENOMIC DNA]</scope>
    <source>
        <strain evidence="3">ChDC OS43</strain>
    </source>
</reference>
<evidence type="ECO:0000256" key="1">
    <source>
        <dbReference type="SAM" id="Phobius"/>
    </source>
</evidence>
<dbReference type="PANTHER" id="PTHR40940:SF2">
    <property type="entry name" value="BATD"/>
    <property type="match status" value="1"/>
</dbReference>
<dbReference type="InterPro" id="IPR025738">
    <property type="entry name" value="BatD"/>
</dbReference>
<dbReference type="RefSeq" id="WP_088594599.1">
    <property type="nucleotide sequence ID" value="NZ_CP022022.1"/>
</dbReference>
<dbReference type="EMBL" id="CP022022">
    <property type="protein sequence ID" value="ASF43674.1"/>
    <property type="molecule type" value="Genomic_DNA"/>
</dbReference>
<name>A0A1Z4BQT7_9FLAO</name>
<keyword evidence="1" id="KW-0472">Membrane</keyword>
<organism evidence="2 3">
    <name type="scientific">Capnocytophaga endodontalis</name>
    <dbReference type="NCBI Taxonomy" id="2708117"/>
    <lineage>
        <taxon>Bacteria</taxon>
        <taxon>Pseudomonadati</taxon>
        <taxon>Bacteroidota</taxon>
        <taxon>Flavobacteriia</taxon>
        <taxon>Flavobacteriales</taxon>
        <taxon>Flavobacteriaceae</taxon>
        <taxon>Capnocytophaga</taxon>
    </lineage>
</organism>
<evidence type="ECO:0000313" key="2">
    <source>
        <dbReference type="EMBL" id="ASF43674.1"/>
    </source>
</evidence>
<feature type="transmembrane region" description="Helical" evidence="1">
    <location>
        <begin position="441"/>
        <end position="461"/>
    </location>
</feature>